<name>A0A0X2NJ31_9CORY</name>
<organism evidence="2 3">
    <name type="scientific">Corynebacterium variabile</name>
    <dbReference type="NCBI Taxonomy" id="1727"/>
    <lineage>
        <taxon>Bacteria</taxon>
        <taxon>Bacillati</taxon>
        <taxon>Actinomycetota</taxon>
        <taxon>Actinomycetes</taxon>
        <taxon>Mycobacteriales</taxon>
        <taxon>Corynebacteriaceae</taxon>
        <taxon>Corynebacterium</taxon>
    </lineage>
</organism>
<sequence>MTGPATGPTTGPGTGPGAGTGGQGHTSGFGSARAAHHDPRGRGLRGVLMPDLPRHRTRGEQFDAAALDVYADVLDRFGDRLDGLDIAVDMIPRMRMDASVSQWSDEVAADGPVPLGRLVPVGIDEEGTPTRPRLIVFRRPVEERSRDRLELENWLRFVIASLVATYLNVSPETVDPRFDWE</sequence>
<dbReference type="SUPFAM" id="SSF55486">
    <property type="entry name" value="Metalloproteases ('zincins'), catalytic domain"/>
    <property type="match status" value="1"/>
</dbReference>
<keyword evidence="3" id="KW-1185">Reference proteome</keyword>
<dbReference type="EMBL" id="FAUH01000001">
    <property type="protein sequence ID" value="CUU64769.1"/>
    <property type="molecule type" value="Genomic_DNA"/>
</dbReference>
<dbReference type="Gene3D" id="3.30.2010.20">
    <property type="match status" value="1"/>
</dbReference>
<evidence type="ECO:0000256" key="1">
    <source>
        <dbReference type="SAM" id="MobiDB-lite"/>
    </source>
</evidence>
<evidence type="ECO:0008006" key="4">
    <source>
        <dbReference type="Google" id="ProtNLM"/>
    </source>
</evidence>
<dbReference type="InterPro" id="IPR038555">
    <property type="entry name" value="Zincin_1_sf"/>
</dbReference>
<gene>
    <name evidence="2" type="ORF">CVAR292_00073</name>
</gene>
<dbReference type="AlphaFoldDB" id="A0A0X2NJ31"/>
<proteinExistence type="predicted"/>
<evidence type="ECO:0000313" key="2">
    <source>
        <dbReference type="EMBL" id="CUU64769.1"/>
    </source>
</evidence>
<evidence type="ECO:0000313" key="3">
    <source>
        <dbReference type="Proteomes" id="UP000182498"/>
    </source>
</evidence>
<protein>
    <recommendedName>
        <fullName evidence="4">Metallopeptidase family protein</fullName>
    </recommendedName>
</protein>
<feature type="region of interest" description="Disordered" evidence="1">
    <location>
        <begin position="1"/>
        <end position="50"/>
    </location>
</feature>
<accession>A0A0X2NJ31</accession>
<dbReference type="RefSeq" id="WP_176702166.1">
    <property type="nucleotide sequence ID" value="NZ_FAUH01000001.1"/>
</dbReference>
<dbReference type="CDD" id="cd12954">
    <property type="entry name" value="MMP_TTHA0227_like_1"/>
    <property type="match status" value="1"/>
</dbReference>
<reference evidence="3" key="1">
    <citation type="submission" date="2015-11" db="EMBL/GenBank/DDBJ databases">
        <authorList>
            <person name="Dugat-Bony E."/>
        </authorList>
    </citation>
    <scope>NUCLEOTIDE SEQUENCE [LARGE SCALE GENOMIC DNA]</scope>
    <source>
        <strain evidence="3">Mu292</strain>
    </source>
</reference>
<feature type="compositionally biased region" description="Gly residues" evidence="1">
    <location>
        <begin position="10"/>
        <end position="27"/>
    </location>
</feature>
<dbReference type="Proteomes" id="UP000182498">
    <property type="component" value="Unassembled WGS sequence"/>
</dbReference>